<name>A0A9W9DJK5_9AGAR</name>
<evidence type="ECO:0000313" key="2">
    <source>
        <dbReference type="EMBL" id="KAJ4472558.1"/>
    </source>
</evidence>
<reference evidence="2" key="1">
    <citation type="submission" date="2022-08" db="EMBL/GenBank/DDBJ databases">
        <authorList>
            <consortium name="DOE Joint Genome Institute"/>
            <person name="Min B."/>
            <person name="Riley R."/>
            <person name="Sierra-Patev S."/>
            <person name="Naranjo-Ortiz M."/>
            <person name="Looney B."/>
            <person name="Konkel Z."/>
            <person name="Slot J.C."/>
            <person name="Sakamoto Y."/>
            <person name="Steenwyk J.L."/>
            <person name="Rokas A."/>
            <person name="Carro J."/>
            <person name="Camarero S."/>
            <person name="Ferreira P."/>
            <person name="Molpeceres G."/>
            <person name="Ruiz-Duenas F.J."/>
            <person name="Serrano A."/>
            <person name="Henrissat B."/>
            <person name="Drula E."/>
            <person name="Hughes K.W."/>
            <person name="Mata J.L."/>
            <person name="Ishikawa N.K."/>
            <person name="Vargas-Isla R."/>
            <person name="Ushijima S."/>
            <person name="Smith C.A."/>
            <person name="Ahrendt S."/>
            <person name="Andreopoulos W."/>
            <person name="He G."/>
            <person name="Labutti K."/>
            <person name="Lipzen A."/>
            <person name="Ng V."/>
            <person name="Sandor L."/>
            <person name="Barry K."/>
            <person name="Martinez A.T."/>
            <person name="Xiao Y."/>
            <person name="Gibbons J.G."/>
            <person name="Terashima K."/>
            <person name="Hibbett D.S."/>
            <person name="Grigoriev I.V."/>
        </authorList>
    </citation>
    <scope>NUCLEOTIDE SEQUENCE</scope>
    <source>
        <strain evidence="2">Sp2 HRB7682 ss15</strain>
    </source>
</reference>
<gene>
    <name evidence="2" type="ORF">C8J55DRAFT_520389</name>
</gene>
<dbReference type="Gene3D" id="3.80.10.10">
    <property type="entry name" value="Ribonuclease Inhibitor"/>
    <property type="match status" value="1"/>
</dbReference>
<dbReference type="Gene3D" id="1.20.1280.50">
    <property type="match status" value="1"/>
</dbReference>
<proteinExistence type="predicted"/>
<sequence length="490" mass="54955">MNRYKMYSGFTPALPPPKHPMSSLPPELLAEIFQYCSTYNADAPLLLGSVNRRFREIVHSHPAVWYKLRLRLGFGTEFAQIQKAGLWFKNRGACPLKVFLNITNTCAPRSDTSEQEWFSHNYPFLIALFRKNIHRIHALTLQSDTELKAYHLLDAITASSPVSPTESLQLHSLHFQITADIPPMPSGWSPVFESFSLFPQLDSLKLINHILPALTPPNIVHLQNLSIVRPLTAPPLPTLKILRMISSAPSLIHLDIDSRISGEPLSDLHVETELPALKSLSLRINNLPSTLKLLASASLEKLRLTDLDGRRPRAGEELGSVMANLTRELKTKDGNSGGLDLLKSLEIAGVHCVSSTSAHWDWCIRHLPRLESLTLNKSGFVSLIKVLTEIQPEHLDVQGGFYCPRLSYVHLSSVDALLLLQDLKMKRPSLTVEWDNGGPVWHHSIPDHPRTTFSYTTGGYGFASLFDYDRRHIEDTQVKGVSLTDEDSSW</sequence>
<dbReference type="AlphaFoldDB" id="A0A9W9DJK5"/>
<protein>
    <recommendedName>
        <fullName evidence="1">F-box domain-containing protein</fullName>
    </recommendedName>
</protein>
<dbReference type="InterPro" id="IPR036047">
    <property type="entry name" value="F-box-like_dom_sf"/>
</dbReference>
<reference evidence="2" key="2">
    <citation type="journal article" date="2023" name="Proc. Natl. Acad. Sci. U.S.A.">
        <title>A global phylogenomic analysis of the shiitake genus Lentinula.</title>
        <authorList>
            <person name="Sierra-Patev S."/>
            <person name="Min B."/>
            <person name="Naranjo-Ortiz M."/>
            <person name="Looney B."/>
            <person name="Konkel Z."/>
            <person name="Slot J.C."/>
            <person name="Sakamoto Y."/>
            <person name="Steenwyk J.L."/>
            <person name="Rokas A."/>
            <person name="Carro J."/>
            <person name="Camarero S."/>
            <person name="Ferreira P."/>
            <person name="Molpeceres G."/>
            <person name="Ruiz-Duenas F.J."/>
            <person name="Serrano A."/>
            <person name="Henrissat B."/>
            <person name="Drula E."/>
            <person name="Hughes K.W."/>
            <person name="Mata J.L."/>
            <person name="Ishikawa N.K."/>
            <person name="Vargas-Isla R."/>
            <person name="Ushijima S."/>
            <person name="Smith C.A."/>
            <person name="Donoghue J."/>
            <person name="Ahrendt S."/>
            <person name="Andreopoulos W."/>
            <person name="He G."/>
            <person name="LaButti K."/>
            <person name="Lipzen A."/>
            <person name="Ng V."/>
            <person name="Riley R."/>
            <person name="Sandor L."/>
            <person name="Barry K."/>
            <person name="Martinez A.T."/>
            <person name="Xiao Y."/>
            <person name="Gibbons J.G."/>
            <person name="Terashima K."/>
            <person name="Grigoriev I.V."/>
            <person name="Hibbett D."/>
        </authorList>
    </citation>
    <scope>NUCLEOTIDE SEQUENCE</scope>
    <source>
        <strain evidence="2">Sp2 HRB7682 ss15</strain>
    </source>
</reference>
<dbReference type="InterPro" id="IPR001810">
    <property type="entry name" value="F-box_dom"/>
</dbReference>
<dbReference type="EMBL" id="JANVFS010000027">
    <property type="protein sequence ID" value="KAJ4472558.1"/>
    <property type="molecule type" value="Genomic_DNA"/>
</dbReference>
<dbReference type="InterPro" id="IPR032675">
    <property type="entry name" value="LRR_dom_sf"/>
</dbReference>
<comment type="caution">
    <text evidence="2">The sequence shown here is derived from an EMBL/GenBank/DDBJ whole genome shotgun (WGS) entry which is preliminary data.</text>
</comment>
<dbReference type="Pfam" id="PF12937">
    <property type="entry name" value="F-box-like"/>
    <property type="match status" value="1"/>
</dbReference>
<organism evidence="2 3">
    <name type="scientific">Lentinula lateritia</name>
    <dbReference type="NCBI Taxonomy" id="40482"/>
    <lineage>
        <taxon>Eukaryota</taxon>
        <taxon>Fungi</taxon>
        <taxon>Dikarya</taxon>
        <taxon>Basidiomycota</taxon>
        <taxon>Agaricomycotina</taxon>
        <taxon>Agaricomycetes</taxon>
        <taxon>Agaricomycetidae</taxon>
        <taxon>Agaricales</taxon>
        <taxon>Marasmiineae</taxon>
        <taxon>Omphalotaceae</taxon>
        <taxon>Lentinula</taxon>
    </lineage>
</organism>
<evidence type="ECO:0000313" key="3">
    <source>
        <dbReference type="Proteomes" id="UP001150238"/>
    </source>
</evidence>
<evidence type="ECO:0000259" key="1">
    <source>
        <dbReference type="PROSITE" id="PS50181"/>
    </source>
</evidence>
<dbReference type="PROSITE" id="PS50181">
    <property type="entry name" value="FBOX"/>
    <property type="match status" value="1"/>
</dbReference>
<feature type="domain" description="F-box" evidence="1">
    <location>
        <begin position="18"/>
        <end position="68"/>
    </location>
</feature>
<dbReference type="SUPFAM" id="SSF81383">
    <property type="entry name" value="F-box domain"/>
    <property type="match status" value="1"/>
</dbReference>
<accession>A0A9W9DJK5</accession>
<dbReference type="Proteomes" id="UP001150238">
    <property type="component" value="Unassembled WGS sequence"/>
</dbReference>
<dbReference type="SUPFAM" id="SSF52047">
    <property type="entry name" value="RNI-like"/>
    <property type="match status" value="1"/>
</dbReference>